<evidence type="ECO:0000256" key="3">
    <source>
        <dbReference type="ARBA" id="ARBA00022679"/>
    </source>
</evidence>
<dbReference type="RefSeq" id="WP_114462616.1">
    <property type="nucleotide sequence ID" value="NZ_QPIW01000017.1"/>
</dbReference>
<dbReference type="PANTHER" id="PTHR43630">
    <property type="entry name" value="POLY-BETA-1,6-N-ACETYL-D-GLUCOSAMINE SYNTHASE"/>
    <property type="match status" value="1"/>
</dbReference>
<dbReference type="OrthoDB" id="9768769at2"/>
<accession>A0A369I3Y1</accession>
<keyword evidence="2" id="KW-0328">Glycosyltransferase</keyword>
<evidence type="ECO:0000256" key="2">
    <source>
        <dbReference type="ARBA" id="ARBA00022676"/>
    </source>
</evidence>
<evidence type="ECO:0000256" key="1">
    <source>
        <dbReference type="ARBA" id="ARBA00006739"/>
    </source>
</evidence>
<gene>
    <name evidence="6" type="ORF">DVG78_18935</name>
</gene>
<feature type="transmembrane region" description="Helical" evidence="5">
    <location>
        <begin position="32"/>
        <end position="50"/>
    </location>
</feature>
<evidence type="ECO:0000313" key="7">
    <source>
        <dbReference type="Proteomes" id="UP000253141"/>
    </source>
</evidence>
<dbReference type="SUPFAM" id="SSF53448">
    <property type="entry name" value="Nucleotide-diphospho-sugar transferases"/>
    <property type="match status" value="1"/>
</dbReference>
<keyword evidence="5" id="KW-1133">Transmembrane helix</keyword>
<comment type="similarity">
    <text evidence="1">Belongs to the glycosyltransferase 2 family.</text>
</comment>
<dbReference type="InterPro" id="IPR029044">
    <property type="entry name" value="Nucleotide-diphossugar_trans"/>
</dbReference>
<feature type="region of interest" description="Disordered" evidence="4">
    <location>
        <begin position="453"/>
        <end position="473"/>
    </location>
</feature>
<evidence type="ECO:0000256" key="5">
    <source>
        <dbReference type="SAM" id="Phobius"/>
    </source>
</evidence>
<protein>
    <submittedName>
        <fullName evidence="6">Glycosyltransferase</fullName>
    </submittedName>
</protein>
<evidence type="ECO:0000313" key="6">
    <source>
        <dbReference type="EMBL" id="RDB04278.1"/>
    </source>
</evidence>
<dbReference type="EMBL" id="QPIW01000017">
    <property type="protein sequence ID" value="RDB04278.1"/>
    <property type="molecule type" value="Genomic_DNA"/>
</dbReference>
<proteinExistence type="inferred from homology"/>
<name>A0A369I3Y1_9BACT</name>
<keyword evidence="5" id="KW-0812">Transmembrane</keyword>
<keyword evidence="3 6" id="KW-0808">Transferase</keyword>
<evidence type="ECO:0000256" key="4">
    <source>
        <dbReference type="SAM" id="MobiDB-lite"/>
    </source>
</evidence>
<feature type="transmembrane region" description="Helical" evidence="5">
    <location>
        <begin position="378"/>
        <end position="402"/>
    </location>
</feature>
<dbReference type="AlphaFoldDB" id="A0A369I3Y1"/>
<keyword evidence="5" id="KW-0472">Membrane</keyword>
<dbReference type="PANTHER" id="PTHR43630:SF1">
    <property type="entry name" value="POLY-BETA-1,6-N-ACETYL-D-GLUCOSAMINE SYNTHASE"/>
    <property type="match status" value="1"/>
</dbReference>
<comment type="caution">
    <text evidence="6">The sequence shown here is derived from an EMBL/GenBank/DDBJ whole genome shotgun (WGS) entry which is preliminary data.</text>
</comment>
<sequence length="473" mass="53765">MKKNYSTMDSFAQTQLGRLGAKSALFRIQWPTRLFAFVGWIGLLVVGIYYPLSVGLALFGVGFLNYVLLLSFRISNNFFKKTPTTDNSFIGQLPSWPSFSILVPLKNEDEVIHATLRSIEALDYPQYLMQVIIVVEETDQLTRRSLRSVTLPSFFKVLLIPALPPYTKGRALLHALPIATGEYITVYDAESRPEPSQLRKAALALAEAKETTCFQAKISISNRSSSWISRHFAGEYYEWYERHMRALSAQGLPFGLGGNSFFLSKIALENAGAWDPFNVTEDADLSVRLVEQGVKLQLLESLTTESCPDSATNWINQRTRWNKGLFITQLVHLRRTLFSRGFGLEGWSSFWLPMISSALTPFFNIYIPIYMIMSDLSYTTITAMSLSLWLLLAFNLSCSWVINFKTYRQLGIKQSTLGILWDTFRYLFLHLGAGFKAYGEYFLAPMHWHKTDHTEPEQSNHPAPLPEAQFSLS</sequence>
<dbReference type="Pfam" id="PF13641">
    <property type="entry name" value="Glyco_tranf_2_3"/>
    <property type="match status" value="1"/>
</dbReference>
<feature type="transmembrane region" description="Helical" evidence="5">
    <location>
        <begin position="350"/>
        <end position="372"/>
    </location>
</feature>
<organism evidence="6 7">
    <name type="scientific">Runella aurantiaca</name>
    <dbReference type="NCBI Taxonomy" id="2282308"/>
    <lineage>
        <taxon>Bacteria</taxon>
        <taxon>Pseudomonadati</taxon>
        <taxon>Bacteroidota</taxon>
        <taxon>Cytophagia</taxon>
        <taxon>Cytophagales</taxon>
        <taxon>Spirosomataceae</taxon>
        <taxon>Runella</taxon>
    </lineage>
</organism>
<feature type="transmembrane region" description="Helical" evidence="5">
    <location>
        <begin position="56"/>
        <end position="74"/>
    </location>
</feature>
<reference evidence="6 7" key="1">
    <citation type="submission" date="2018-07" db="EMBL/GenBank/DDBJ databases">
        <title>Genome analysis of Runella aurantiaca.</title>
        <authorList>
            <person name="Yang X."/>
        </authorList>
    </citation>
    <scope>NUCLEOTIDE SEQUENCE [LARGE SCALE GENOMIC DNA]</scope>
    <source>
        <strain evidence="6 7">YX9</strain>
    </source>
</reference>
<dbReference type="GO" id="GO:0016757">
    <property type="term" value="F:glycosyltransferase activity"/>
    <property type="evidence" value="ECO:0007669"/>
    <property type="project" value="UniProtKB-KW"/>
</dbReference>
<keyword evidence="7" id="KW-1185">Reference proteome</keyword>
<dbReference type="Gene3D" id="3.90.550.10">
    <property type="entry name" value="Spore Coat Polysaccharide Biosynthesis Protein SpsA, Chain A"/>
    <property type="match status" value="1"/>
</dbReference>
<dbReference type="Proteomes" id="UP000253141">
    <property type="component" value="Unassembled WGS sequence"/>
</dbReference>